<comment type="caution">
    <text evidence="1">The sequence shown here is derived from an EMBL/GenBank/DDBJ whole genome shotgun (WGS) entry which is preliminary data.</text>
</comment>
<dbReference type="EMBL" id="JAGIKZ010000011">
    <property type="protein sequence ID" value="MBP2241720.1"/>
    <property type="molecule type" value="Genomic_DNA"/>
</dbReference>
<accession>A0ABS4RFP7</accession>
<dbReference type="RefSeq" id="WP_066396158.1">
    <property type="nucleotide sequence ID" value="NZ_JAGIKZ010000011.1"/>
</dbReference>
<sequence length="61" mass="7463">MKVYPLHLRKKRGNYNEPSYLQQEMAKLNEEFSNLFKDLEALKNHIEYIDNKYTKKDARRT</sequence>
<dbReference type="Proteomes" id="UP001519293">
    <property type="component" value="Unassembled WGS sequence"/>
</dbReference>
<proteinExistence type="predicted"/>
<protein>
    <submittedName>
        <fullName evidence="1">Uncharacterized lipoprotein YehR (DUF1307 family)</fullName>
    </submittedName>
</protein>
<organism evidence="1 2">
    <name type="scientific">Cytobacillus eiseniae</name>
    <dbReference type="NCBI Taxonomy" id="762947"/>
    <lineage>
        <taxon>Bacteria</taxon>
        <taxon>Bacillati</taxon>
        <taxon>Bacillota</taxon>
        <taxon>Bacilli</taxon>
        <taxon>Bacillales</taxon>
        <taxon>Bacillaceae</taxon>
        <taxon>Cytobacillus</taxon>
    </lineage>
</organism>
<keyword evidence="1" id="KW-0449">Lipoprotein</keyword>
<keyword evidence="2" id="KW-1185">Reference proteome</keyword>
<gene>
    <name evidence="1" type="ORF">J2Z40_002292</name>
</gene>
<evidence type="ECO:0000313" key="2">
    <source>
        <dbReference type="Proteomes" id="UP001519293"/>
    </source>
</evidence>
<name>A0ABS4RFP7_9BACI</name>
<reference evidence="1 2" key="1">
    <citation type="submission" date="2021-03" db="EMBL/GenBank/DDBJ databases">
        <title>Genomic Encyclopedia of Type Strains, Phase IV (KMG-IV): sequencing the most valuable type-strain genomes for metagenomic binning, comparative biology and taxonomic classification.</title>
        <authorList>
            <person name="Goeker M."/>
        </authorList>
    </citation>
    <scope>NUCLEOTIDE SEQUENCE [LARGE SCALE GENOMIC DNA]</scope>
    <source>
        <strain evidence="1 2">DSM 26675</strain>
    </source>
</reference>
<evidence type="ECO:0000313" key="1">
    <source>
        <dbReference type="EMBL" id="MBP2241720.1"/>
    </source>
</evidence>